<sequence length="854" mass="100326">MNNREKLIANRKSILEKIKQNKEDEKVDDILSSNKIYLENEILHSVCKSDIKNKIEIDPVFSISSDLPIKQIENHILSMIETSDIILIHGATGTGKSTQIPKLLLTKYKNIICSQPRRIATVSVCKRVKYEIKNNIKKLSGKNKIKDRKDSFRIKKSDGSIDKQNKITKNPFILTEADNSSIKNNIYNYAEIENMISYKIRFYNTSTHQTRLLYVTDGILLQECMNDNIYNYDIIVVDEVHERNCNTDLFISYYRNYINKVENKNKKKVKLILMSATANYTTFVEYFKDYNLNVINLEEICNKISTDSKSYKKDIFYLNNNATDYLIQSIRQVKNILKKTIKGDILVFLTGKEDIDIAYNKLIQYKNDKKYNENGNFLLFKLHSNIPSDQQSLIFKDYCERKVILSTNVAETSITIDKLSFVVDSGMCKIKSFGNDDDIEYNSQQDIESKNNYFFTEKLRISYISNSMAIQRAGRVGRTMDGTVYRIYSKEEYEKYIKYKEIKPEIQRMDISKVILMVVMLSIGNKKYLQEKYKKSNENEEYPMKNNLINIITEYKFIDQLESKYIKLALENLFLLDCLATEENNYKYDDKEQAKVYTEIHTYLTDIGRSIAVFPLNIEQSRTLIASLEYDCADEVIKIISILSVEKFYVSPNFSKEKDENYIKANSFFADKRGDHFKHLKVFNVLQNNNFNFKIIKNKFGKYINCHAIKEVKNIYEQLKDIINKKEYDKFRLNSKDKNYISKINNTALYTRIKKSFVKGYISNISKLEGDCYYTKKRIESYIHPSSCLYRRIIPDKRNVIKPLFGNIILGKNTMDMRNENNRNKIILYNSLISTNKEYMRDCMVLDEEDIKES</sequence>
<dbReference type="PANTHER" id="PTHR18934:SF99">
    <property type="entry name" value="ATP-DEPENDENT RNA HELICASE DHX37-RELATED"/>
    <property type="match status" value="1"/>
</dbReference>
<dbReference type="OrthoDB" id="10253254at2759"/>
<dbReference type="InterPro" id="IPR027417">
    <property type="entry name" value="P-loop_NTPase"/>
</dbReference>
<dbReference type="Pfam" id="PF00271">
    <property type="entry name" value="Helicase_C"/>
    <property type="match status" value="1"/>
</dbReference>
<reference evidence="8" key="1">
    <citation type="journal article" date="2013" name="PLoS Genet.">
        <title>The genome of Spraguea lophii and the basis of host-microsporidian interactions.</title>
        <authorList>
            <person name="Campbell S.E."/>
            <person name="Williams T.A."/>
            <person name="Yousuf A."/>
            <person name="Soanes D.M."/>
            <person name="Paszkiewicz K.H."/>
            <person name="Williams B.A.P."/>
        </authorList>
    </citation>
    <scope>NUCLEOTIDE SEQUENCE [LARGE SCALE GENOMIC DNA]</scope>
    <source>
        <strain evidence="8">42_110</strain>
    </source>
</reference>
<dbReference type="Gene3D" id="3.40.50.300">
    <property type="entry name" value="P-loop containing nucleotide triphosphate hydrolases"/>
    <property type="match status" value="2"/>
</dbReference>
<dbReference type="Proteomes" id="UP000014978">
    <property type="component" value="Unassembled WGS sequence"/>
</dbReference>
<gene>
    <name evidence="7" type="ORF">SLOPH_1482</name>
</gene>
<evidence type="ECO:0000259" key="5">
    <source>
        <dbReference type="PROSITE" id="PS51192"/>
    </source>
</evidence>
<evidence type="ECO:0000256" key="3">
    <source>
        <dbReference type="ARBA" id="ARBA00022806"/>
    </source>
</evidence>
<dbReference type="InterPro" id="IPR014001">
    <property type="entry name" value="Helicase_ATP-bd"/>
</dbReference>
<dbReference type="OMA" id="FYTREPE"/>
<keyword evidence="1" id="KW-0547">Nucleotide-binding</keyword>
<keyword evidence="4" id="KW-0067">ATP-binding</keyword>
<evidence type="ECO:0000256" key="2">
    <source>
        <dbReference type="ARBA" id="ARBA00022801"/>
    </source>
</evidence>
<dbReference type="FunCoup" id="S7W4V8">
    <property type="interactions" value="434"/>
</dbReference>
<dbReference type="Pfam" id="PF21010">
    <property type="entry name" value="HA2_C"/>
    <property type="match status" value="1"/>
</dbReference>
<keyword evidence="3 7" id="KW-0347">Helicase</keyword>
<dbReference type="VEuPathDB" id="MicrosporidiaDB:SLOPH_1482"/>
<dbReference type="PROSITE" id="PS51194">
    <property type="entry name" value="HELICASE_CTER"/>
    <property type="match status" value="1"/>
</dbReference>
<accession>S7W4V8</accession>
<dbReference type="EMBL" id="ATCN01001289">
    <property type="protein sequence ID" value="EPR77771.1"/>
    <property type="molecule type" value="Genomic_DNA"/>
</dbReference>
<name>S7W4V8_SPRLO</name>
<dbReference type="InterPro" id="IPR007502">
    <property type="entry name" value="Helicase-assoc_dom"/>
</dbReference>
<dbReference type="Gene3D" id="1.20.120.1080">
    <property type="match status" value="1"/>
</dbReference>
<dbReference type="CDD" id="cd17917">
    <property type="entry name" value="DEXHc_RHA-like"/>
    <property type="match status" value="1"/>
</dbReference>
<evidence type="ECO:0000313" key="8">
    <source>
        <dbReference type="Proteomes" id="UP000014978"/>
    </source>
</evidence>
<feature type="domain" description="Helicase ATP-binding" evidence="5">
    <location>
        <begin position="77"/>
        <end position="296"/>
    </location>
</feature>
<feature type="domain" description="Helicase C-terminal" evidence="6">
    <location>
        <begin position="332"/>
        <end position="522"/>
    </location>
</feature>
<keyword evidence="8" id="KW-1185">Reference proteome</keyword>
<dbReference type="GO" id="GO:0004386">
    <property type="term" value="F:helicase activity"/>
    <property type="evidence" value="ECO:0007669"/>
    <property type="project" value="UniProtKB-KW"/>
</dbReference>
<dbReference type="InterPro" id="IPR001650">
    <property type="entry name" value="Helicase_C-like"/>
</dbReference>
<dbReference type="STRING" id="1358809.S7W4V8"/>
<dbReference type="GO" id="GO:0016787">
    <property type="term" value="F:hydrolase activity"/>
    <property type="evidence" value="ECO:0007669"/>
    <property type="project" value="UniProtKB-KW"/>
</dbReference>
<dbReference type="SMART" id="SM00847">
    <property type="entry name" value="HA2"/>
    <property type="match status" value="1"/>
</dbReference>
<protein>
    <submittedName>
        <fullName evidence="7">Pre-mRNA splicing factor RNA helicase</fullName>
    </submittedName>
</protein>
<dbReference type="InParanoid" id="S7W4V8"/>
<keyword evidence="2" id="KW-0378">Hydrolase</keyword>
<dbReference type="AlphaFoldDB" id="S7W4V8"/>
<dbReference type="PROSITE" id="PS51192">
    <property type="entry name" value="HELICASE_ATP_BIND_1"/>
    <property type="match status" value="1"/>
</dbReference>
<comment type="caution">
    <text evidence="7">The sequence shown here is derived from an EMBL/GenBank/DDBJ whole genome shotgun (WGS) entry which is preliminary data.</text>
</comment>
<evidence type="ECO:0000259" key="6">
    <source>
        <dbReference type="PROSITE" id="PS51194"/>
    </source>
</evidence>
<dbReference type="SMART" id="SM00487">
    <property type="entry name" value="DEXDc"/>
    <property type="match status" value="1"/>
</dbReference>
<evidence type="ECO:0000313" key="7">
    <source>
        <dbReference type="EMBL" id="EPR77771.1"/>
    </source>
</evidence>
<dbReference type="SMART" id="SM00490">
    <property type="entry name" value="HELICc"/>
    <property type="match status" value="1"/>
</dbReference>
<evidence type="ECO:0000256" key="4">
    <source>
        <dbReference type="ARBA" id="ARBA00022840"/>
    </source>
</evidence>
<evidence type="ECO:0000256" key="1">
    <source>
        <dbReference type="ARBA" id="ARBA00022741"/>
    </source>
</evidence>
<dbReference type="PANTHER" id="PTHR18934">
    <property type="entry name" value="ATP-DEPENDENT RNA HELICASE"/>
    <property type="match status" value="1"/>
</dbReference>
<dbReference type="GO" id="GO:0003723">
    <property type="term" value="F:RNA binding"/>
    <property type="evidence" value="ECO:0007669"/>
    <property type="project" value="TreeGrafter"/>
</dbReference>
<dbReference type="CDD" id="cd18791">
    <property type="entry name" value="SF2_C_RHA"/>
    <property type="match status" value="1"/>
</dbReference>
<dbReference type="HOGENOM" id="CLU_001832_5_11_1"/>
<proteinExistence type="predicted"/>
<organism evidence="7 8">
    <name type="scientific">Spraguea lophii (strain 42_110)</name>
    <name type="common">Microsporidian parasite</name>
    <dbReference type="NCBI Taxonomy" id="1358809"/>
    <lineage>
        <taxon>Eukaryota</taxon>
        <taxon>Fungi</taxon>
        <taxon>Fungi incertae sedis</taxon>
        <taxon>Microsporidia</taxon>
        <taxon>Spragueidae</taxon>
        <taxon>Spraguea</taxon>
    </lineage>
</organism>
<dbReference type="SUPFAM" id="SSF52540">
    <property type="entry name" value="P-loop containing nucleoside triphosphate hydrolases"/>
    <property type="match status" value="1"/>
</dbReference>